<dbReference type="Gene3D" id="1.10.510.10">
    <property type="entry name" value="Transferase(Phosphotransferase) domain 1"/>
    <property type="match status" value="1"/>
</dbReference>
<organism evidence="3 4">
    <name type="scientific">Grallaria varia</name>
    <name type="common">variegated antpitta</name>
    <dbReference type="NCBI Taxonomy" id="117165"/>
    <lineage>
        <taxon>Eukaryota</taxon>
        <taxon>Metazoa</taxon>
        <taxon>Chordata</taxon>
        <taxon>Craniata</taxon>
        <taxon>Vertebrata</taxon>
        <taxon>Euteleostomi</taxon>
        <taxon>Archelosauria</taxon>
        <taxon>Archosauria</taxon>
        <taxon>Dinosauria</taxon>
        <taxon>Saurischia</taxon>
        <taxon>Theropoda</taxon>
        <taxon>Coelurosauria</taxon>
        <taxon>Aves</taxon>
        <taxon>Neognathae</taxon>
        <taxon>Neoaves</taxon>
        <taxon>Telluraves</taxon>
        <taxon>Australaves</taxon>
        <taxon>Passeriformes</taxon>
        <taxon>Formicariidae</taxon>
        <taxon>Grallaria</taxon>
    </lineage>
</organism>
<feature type="non-terminal residue" evidence="3">
    <location>
        <position position="519"/>
    </location>
</feature>
<dbReference type="GO" id="GO:0015629">
    <property type="term" value="C:actin cytoskeleton"/>
    <property type="evidence" value="ECO:0007669"/>
    <property type="project" value="TreeGrafter"/>
</dbReference>
<keyword evidence="3" id="KW-0418">Kinase</keyword>
<proteinExistence type="inferred from homology"/>
<reference evidence="3 4" key="1">
    <citation type="submission" date="2019-09" db="EMBL/GenBank/DDBJ databases">
        <title>Bird 10,000 Genomes (B10K) Project - Family phase.</title>
        <authorList>
            <person name="Zhang G."/>
        </authorList>
    </citation>
    <scope>NUCLEOTIDE SEQUENCE [LARGE SCALE GENOMIC DNA]</scope>
    <source>
        <strain evidence="3">B10K-DU-001-02</strain>
        <tissue evidence="3">Muscle</tissue>
    </source>
</reference>
<gene>
    <name evidence="3" type="primary">Prag1_1</name>
    <name evidence="3" type="ORF">GRAVAR_R08318</name>
</gene>
<feature type="region of interest" description="Disordered" evidence="2">
    <location>
        <begin position="1"/>
        <end position="96"/>
    </location>
</feature>
<accession>A0A7K9A9Q5</accession>
<feature type="non-terminal residue" evidence="3">
    <location>
        <position position="1"/>
    </location>
</feature>
<dbReference type="PANTHER" id="PTHR22972:SF6">
    <property type="entry name" value="PROTEIN PEAK3"/>
    <property type="match status" value="1"/>
</dbReference>
<feature type="compositionally biased region" description="Basic and acidic residues" evidence="2">
    <location>
        <begin position="47"/>
        <end position="60"/>
    </location>
</feature>
<evidence type="ECO:0000313" key="4">
    <source>
        <dbReference type="Proteomes" id="UP000591535"/>
    </source>
</evidence>
<dbReference type="PANTHER" id="PTHR22972">
    <property type="entry name" value="SERINE/THREONINE PROTEIN KINASE"/>
    <property type="match status" value="1"/>
</dbReference>
<keyword evidence="4" id="KW-1185">Reference proteome</keyword>
<evidence type="ECO:0000313" key="3">
    <source>
        <dbReference type="EMBL" id="NXG24060.1"/>
    </source>
</evidence>
<evidence type="ECO:0000256" key="1">
    <source>
        <dbReference type="ARBA" id="ARBA00038349"/>
    </source>
</evidence>
<sequence>DPLPPPLPKKQLQRAESLPEQVPSHTCHADPAPCTTSILYSIPPSHLRHEEGAPSSRDRPPCGPKKPLTKSQSLGEVVAQSSPQKAPAPSPRELTFRTTDGELGQLLQSPAGVGEVVLGCQAATLRRLSARIQELLVGLEEQQQLLEAELVGKRWGALEILEPEPCCESGDAWYFRVGFTFGQRRLVFAAKVPKPCCSSLGVQSSLGTHCSIQRLMGRFTDPLPRELLLPGNPGEQSQLPSREEPATHPALQVLICAEVPYQTLAGFVNGSHGLHRTSPGHYERLACLLLLQLCLGLEHLQGQHVGQGDLSPENLLLVQCPSPPGSQQGKKEPLGLSLPRLLISSFFKAKEKQRPYSTSQEQDWTKGLAAPTSPAADELKLGRLIYQILHLDISLEDVLGFRSNRLPEIPSLSIYSAGLKRLATLLLHRDPSKRVSMGQARSILQVLLWGPRQELFARSTKSLALLRSWVEVKRALLLLRFAENSAGTGGSPGLEEWLCCQYFQEVTEHTLYQVTQALY</sequence>
<keyword evidence="3" id="KW-0808">Transferase</keyword>
<comment type="caution">
    <text evidence="3">The sequence shown here is derived from an EMBL/GenBank/DDBJ whole genome shotgun (WGS) entry which is preliminary data.</text>
</comment>
<protein>
    <submittedName>
        <fullName evidence="3">PRAG1 kinase</fullName>
    </submittedName>
</protein>
<dbReference type="EMBL" id="VWZG01011215">
    <property type="protein sequence ID" value="NXG24060.1"/>
    <property type="molecule type" value="Genomic_DNA"/>
</dbReference>
<dbReference type="GO" id="GO:0005925">
    <property type="term" value="C:focal adhesion"/>
    <property type="evidence" value="ECO:0007669"/>
    <property type="project" value="TreeGrafter"/>
</dbReference>
<dbReference type="GO" id="GO:0004672">
    <property type="term" value="F:protein kinase activity"/>
    <property type="evidence" value="ECO:0007669"/>
    <property type="project" value="TreeGrafter"/>
</dbReference>
<dbReference type="InterPro" id="IPR011009">
    <property type="entry name" value="Kinase-like_dom_sf"/>
</dbReference>
<comment type="similarity">
    <text evidence="1">Belongs to the protein kinase superfamily.</text>
</comment>
<name>A0A7K9A9Q5_9PASS</name>
<dbReference type="AlphaFoldDB" id="A0A7K9A9Q5"/>
<dbReference type="InterPro" id="IPR051511">
    <property type="entry name" value="MitoQC_Scaffold_Kinases"/>
</dbReference>
<dbReference type="Proteomes" id="UP000591535">
    <property type="component" value="Unassembled WGS sequence"/>
</dbReference>
<evidence type="ECO:0000256" key="2">
    <source>
        <dbReference type="SAM" id="MobiDB-lite"/>
    </source>
</evidence>
<dbReference type="SUPFAM" id="SSF56112">
    <property type="entry name" value="Protein kinase-like (PK-like)"/>
    <property type="match status" value="1"/>
</dbReference>